<evidence type="ECO:0000313" key="9">
    <source>
        <dbReference type="EMBL" id="HGT82589.1"/>
    </source>
</evidence>
<reference evidence="9" key="1">
    <citation type="journal article" date="2020" name="mSystems">
        <title>Genome- and Community-Level Interaction Insights into Carbon Utilization and Element Cycling Functions of Hydrothermarchaeota in Hydrothermal Sediment.</title>
        <authorList>
            <person name="Zhou Z."/>
            <person name="Liu Y."/>
            <person name="Xu W."/>
            <person name="Pan J."/>
            <person name="Luo Z.H."/>
            <person name="Li M."/>
        </authorList>
    </citation>
    <scope>NUCLEOTIDE SEQUENCE [LARGE SCALE GENOMIC DNA]</scope>
    <source>
        <strain evidence="9">SpSt-587</strain>
    </source>
</reference>
<dbReference type="GO" id="GO:0005886">
    <property type="term" value="C:plasma membrane"/>
    <property type="evidence" value="ECO:0007669"/>
    <property type="project" value="UniProtKB-SubCell"/>
</dbReference>
<evidence type="ECO:0000256" key="2">
    <source>
        <dbReference type="ARBA" id="ARBA00022448"/>
    </source>
</evidence>
<feature type="transmembrane region" description="Helical" evidence="7">
    <location>
        <begin position="223"/>
        <end position="244"/>
    </location>
</feature>
<feature type="transmembrane region" description="Helical" evidence="7">
    <location>
        <begin position="98"/>
        <end position="117"/>
    </location>
</feature>
<evidence type="ECO:0000256" key="7">
    <source>
        <dbReference type="RuleBase" id="RU363032"/>
    </source>
</evidence>
<evidence type="ECO:0000256" key="5">
    <source>
        <dbReference type="ARBA" id="ARBA00022989"/>
    </source>
</evidence>
<dbReference type="Gene3D" id="1.10.3720.10">
    <property type="entry name" value="MetI-like"/>
    <property type="match status" value="1"/>
</dbReference>
<comment type="subcellular location">
    <subcellularLocation>
        <location evidence="1 7">Cell membrane</location>
        <topology evidence="1 7">Multi-pass membrane protein</topology>
    </subcellularLocation>
</comment>
<evidence type="ECO:0000256" key="4">
    <source>
        <dbReference type="ARBA" id="ARBA00022692"/>
    </source>
</evidence>
<proteinExistence type="inferred from homology"/>
<evidence type="ECO:0000256" key="6">
    <source>
        <dbReference type="ARBA" id="ARBA00023136"/>
    </source>
</evidence>
<evidence type="ECO:0000256" key="3">
    <source>
        <dbReference type="ARBA" id="ARBA00022475"/>
    </source>
</evidence>
<dbReference type="InterPro" id="IPR035906">
    <property type="entry name" value="MetI-like_sf"/>
</dbReference>
<dbReference type="SUPFAM" id="SSF161098">
    <property type="entry name" value="MetI-like"/>
    <property type="match status" value="1"/>
</dbReference>
<dbReference type="AlphaFoldDB" id="A0A7J3M1C5"/>
<dbReference type="CDD" id="cd06261">
    <property type="entry name" value="TM_PBP2"/>
    <property type="match status" value="1"/>
</dbReference>
<name>A0A7J3M1C5_ARCFL</name>
<dbReference type="PANTHER" id="PTHR30151">
    <property type="entry name" value="ALKANE SULFONATE ABC TRANSPORTER-RELATED, MEMBRANE SUBUNIT"/>
    <property type="match status" value="1"/>
</dbReference>
<dbReference type="InterPro" id="IPR000515">
    <property type="entry name" value="MetI-like"/>
</dbReference>
<dbReference type="Pfam" id="PF00528">
    <property type="entry name" value="BPD_transp_1"/>
    <property type="match status" value="1"/>
</dbReference>
<evidence type="ECO:0000256" key="1">
    <source>
        <dbReference type="ARBA" id="ARBA00004651"/>
    </source>
</evidence>
<dbReference type="PANTHER" id="PTHR30151:SF0">
    <property type="entry name" value="ABC TRANSPORTER PERMEASE PROTEIN MJ0413-RELATED"/>
    <property type="match status" value="1"/>
</dbReference>
<feature type="transmembrane region" description="Helical" evidence="7">
    <location>
        <begin position="189"/>
        <end position="211"/>
    </location>
</feature>
<gene>
    <name evidence="9" type="ORF">ENT52_02545</name>
</gene>
<sequence>MRSRLAYTIASISIFLLVWETFYYLFILDPFLLAPPSKVIPAFVKLISFQDPSFKMPIDAIFSLYHYLLGFSIALTLGISLGLFMGYSKRLENILSPIIELIRPIPPIAWIPISILLLKLTHAAAGFIIFVGAFFPILLNTRHGVASVEKKFVEVALTLGASKLEILRKVIIPASMPSMFTGIRVGSGVAWMCVVAAELFGVSSYGLGYQIEIARLYHAPEIVISYMICIGLIGYALDNVYKFLERRVLRWRRGLVVE</sequence>
<keyword evidence="3" id="KW-1003">Cell membrane</keyword>
<feature type="domain" description="ABC transmembrane type-1" evidence="8">
    <location>
        <begin position="60"/>
        <end position="241"/>
    </location>
</feature>
<dbReference type="EMBL" id="DSYZ01000057">
    <property type="protein sequence ID" value="HGT82589.1"/>
    <property type="molecule type" value="Genomic_DNA"/>
</dbReference>
<feature type="transmembrane region" description="Helical" evidence="7">
    <location>
        <begin position="123"/>
        <end position="141"/>
    </location>
</feature>
<keyword evidence="5 7" id="KW-1133">Transmembrane helix</keyword>
<comment type="caution">
    <text evidence="9">The sequence shown here is derived from an EMBL/GenBank/DDBJ whole genome shotgun (WGS) entry which is preliminary data.</text>
</comment>
<feature type="transmembrane region" description="Helical" evidence="7">
    <location>
        <begin position="64"/>
        <end position="86"/>
    </location>
</feature>
<feature type="transmembrane region" description="Helical" evidence="7">
    <location>
        <begin position="7"/>
        <end position="27"/>
    </location>
</feature>
<keyword evidence="4 7" id="KW-0812">Transmembrane</keyword>
<keyword evidence="2 7" id="KW-0813">Transport</keyword>
<keyword evidence="6 7" id="KW-0472">Membrane</keyword>
<evidence type="ECO:0000259" key="8">
    <source>
        <dbReference type="PROSITE" id="PS50928"/>
    </source>
</evidence>
<accession>A0A7J3M1C5</accession>
<comment type="similarity">
    <text evidence="7">Belongs to the binding-protein-dependent transport system permease family.</text>
</comment>
<dbReference type="GO" id="GO:0055085">
    <property type="term" value="P:transmembrane transport"/>
    <property type="evidence" value="ECO:0007669"/>
    <property type="project" value="InterPro"/>
</dbReference>
<organism evidence="9">
    <name type="scientific">Archaeoglobus fulgidus</name>
    <dbReference type="NCBI Taxonomy" id="2234"/>
    <lineage>
        <taxon>Archaea</taxon>
        <taxon>Methanobacteriati</taxon>
        <taxon>Methanobacteriota</taxon>
        <taxon>Archaeoglobi</taxon>
        <taxon>Archaeoglobales</taxon>
        <taxon>Archaeoglobaceae</taxon>
        <taxon>Archaeoglobus</taxon>
    </lineage>
</organism>
<dbReference type="PROSITE" id="PS50928">
    <property type="entry name" value="ABC_TM1"/>
    <property type="match status" value="1"/>
</dbReference>
<protein>
    <submittedName>
        <fullName evidence="9">ABC transporter permease</fullName>
    </submittedName>
</protein>